<dbReference type="GO" id="GO:0016787">
    <property type="term" value="F:hydrolase activity"/>
    <property type="evidence" value="ECO:0007669"/>
    <property type="project" value="UniProtKB-KW"/>
</dbReference>
<proteinExistence type="predicted"/>
<feature type="domain" description="AB hydrolase-1" evidence="1">
    <location>
        <begin position="22"/>
        <end position="127"/>
    </location>
</feature>
<protein>
    <submittedName>
        <fullName evidence="3">Alpha/beta hydrolase</fullName>
    </submittedName>
</protein>
<dbReference type="InterPro" id="IPR050471">
    <property type="entry name" value="AB_hydrolase"/>
</dbReference>
<dbReference type="Gene3D" id="3.40.50.1820">
    <property type="entry name" value="alpha/beta hydrolase"/>
    <property type="match status" value="1"/>
</dbReference>
<evidence type="ECO:0000259" key="2">
    <source>
        <dbReference type="Pfam" id="PF08386"/>
    </source>
</evidence>
<evidence type="ECO:0000259" key="1">
    <source>
        <dbReference type="Pfam" id="PF00561"/>
    </source>
</evidence>
<gene>
    <name evidence="3" type="ORF">V3C41_11810</name>
</gene>
<dbReference type="Pfam" id="PF00561">
    <property type="entry name" value="Abhydrolase_1"/>
    <property type="match status" value="1"/>
</dbReference>
<dbReference type="InterPro" id="IPR029058">
    <property type="entry name" value="AB_hydrolase_fold"/>
</dbReference>
<dbReference type="PANTHER" id="PTHR43433">
    <property type="entry name" value="HYDROLASE, ALPHA/BETA FOLD FAMILY PROTEIN"/>
    <property type="match status" value="1"/>
</dbReference>
<dbReference type="PRINTS" id="PR00111">
    <property type="entry name" value="ABHYDROLASE"/>
</dbReference>
<dbReference type="PANTHER" id="PTHR43433:SF5">
    <property type="entry name" value="AB HYDROLASE-1 DOMAIN-CONTAINING PROTEIN"/>
    <property type="match status" value="1"/>
</dbReference>
<dbReference type="InterPro" id="IPR000073">
    <property type="entry name" value="AB_hydrolase_1"/>
</dbReference>
<keyword evidence="4" id="KW-1185">Reference proteome</keyword>
<dbReference type="Proteomes" id="UP001448614">
    <property type="component" value="Unassembled WGS sequence"/>
</dbReference>
<accession>A0ABV0GTC4</accession>
<feature type="domain" description="Peptidase S33 tripeptidyl aminopeptidase-like C-terminal" evidence="2">
    <location>
        <begin position="182"/>
        <end position="243"/>
    </location>
</feature>
<evidence type="ECO:0000313" key="3">
    <source>
        <dbReference type="EMBL" id="MEO3941755.1"/>
    </source>
</evidence>
<dbReference type="EMBL" id="JBBMFV010000004">
    <property type="protein sequence ID" value="MEO3941755.1"/>
    <property type="molecule type" value="Genomic_DNA"/>
</dbReference>
<sequence>MNFAQAPDGAELAWTSEGDGEPMLLIAGQATSMDGWGPTAELLSRHYRVIRFDHRGIGRSGKGEADRYTTRLFAEDAAAVLDAAGADSAHVYGHSMGGRVAQWLAVDYPRKVRTLILAATSGGKWPDAGTQPDKAALEALVSGDMSRLEPLFFDAGWVGANPEATHTFFNSPASAWAKARHFKASREHDAWRDLGSVQAPTLILHGTEDALAPLPNALLLREHIRGSVLVRVPGAGHGLHLDHPETVEWIRQFVARKSS</sequence>
<evidence type="ECO:0000313" key="4">
    <source>
        <dbReference type="Proteomes" id="UP001448614"/>
    </source>
</evidence>
<dbReference type="SUPFAM" id="SSF53474">
    <property type="entry name" value="alpha/beta-Hydrolases"/>
    <property type="match status" value="1"/>
</dbReference>
<dbReference type="InterPro" id="IPR013595">
    <property type="entry name" value="Pept_S33_TAP-like_C"/>
</dbReference>
<dbReference type="RefSeq" id="WP_026541973.1">
    <property type="nucleotide sequence ID" value="NZ_JBBMFV010000004.1"/>
</dbReference>
<organism evidence="3 4">
    <name type="scientific">Paenarthrobacter nicotinovorans</name>
    <name type="common">Arthrobacter nicotinovorans</name>
    <dbReference type="NCBI Taxonomy" id="29320"/>
    <lineage>
        <taxon>Bacteria</taxon>
        <taxon>Bacillati</taxon>
        <taxon>Actinomycetota</taxon>
        <taxon>Actinomycetes</taxon>
        <taxon>Micrococcales</taxon>
        <taxon>Micrococcaceae</taxon>
        <taxon>Paenarthrobacter</taxon>
    </lineage>
</organism>
<dbReference type="Pfam" id="PF08386">
    <property type="entry name" value="Abhydrolase_4"/>
    <property type="match status" value="1"/>
</dbReference>
<reference evidence="3 4" key="1">
    <citation type="journal article" date="2024" name="Appl. Microbiol. Biotechnol.">
        <title>Biosynthetic gene clusters with biotechnological applications in novel Antarctic isolates from Actinomycetota.</title>
        <authorList>
            <person name="Bruna P."/>
            <person name="Nunez-Montero K."/>
            <person name="Contreras M.J."/>
            <person name="Leal K."/>
            <person name="Garcia M."/>
            <person name="Abanto M."/>
            <person name="Barrientos L."/>
        </authorList>
    </citation>
    <scope>NUCLEOTIDE SEQUENCE [LARGE SCALE GENOMIC DNA]</scope>
    <source>
        <strain evidence="3 4">Se16.17</strain>
    </source>
</reference>
<name>A0ABV0GTC4_PAENI</name>
<comment type="caution">
    <text evidence="3">The sequence shown here is derived from an EMBL/GenBank/DDBJ whole genome shotgun (WGS) entry which is preliminary data.</text>
</comment>
<keyword evidence="3" id="KW-0378">Hydrolase</keyword>